<dbReference type="InterPro" id="IPR023347">
    <property type="entry name" value="Lysozyme_dom_sf"/>
</dbReference>
<name>A0A0F9F891_9ZZZZ</name>
<accession>A0A0F9F891</accession>
<evidence type="ECO:0000313" key="3">
    <source>
        <dbReference type="EMBL" id="KKL82614.1"/>
    </source>
</evidence>
<proteinExistence type="predicted"/>
<comment type="caution">
    <text evidence="3">The sequence shown here is derived from an EMBL/GenBank/DDBJ whole genome shotgun (WGS) entry which is preliminary data.</text>
</comment>
<dbReference type="InterPro" id="IPR023346">
    <property type="entry name" value="Lysozyme-like_dom_sf"/>
</dbReference>
<evidence type="ECO:0000256" key="1">
    <source>
        <dbReference type="ARBA" id="ARBA00022529"/>
    </source>
</evidence>
<keyword evidence="2" id="KW-0081">Bacteriolytic enzyme</keyword>
<organism evidence="3">
    <name type="scientific">marine sediment metagenome</name>
    <dbReference type="NCBI Taxonomy" id="412755"/>
    <lineage>
        <taxon>unclassified sequences</taxon>
        <taxon>metagenomes</taxon>
        <taxon>ecological metagenomes</taxon>
    </lineage>
</organism>
<dbReference type="GO" id="GO:0003796">
    <property type="term" value="F:lysozyme activity"/>
    <property type="evidence" value="ECO:0007669"/>
    <property type="project" value="InterPro"/>
</dbReference>
<keyword evidence="1" id="KW-0929">Antimicrobial</keyword>
<reference evidence="3" key="1">
    <citation type="journal article" date="2015" name="Nature">
        <title>Complex archaea that bridge the gap between prokaryotes and eukaryotes.</title>
        <authorList>
            <person name="Spang A."/>
            <person name="Saw J.H."/>
            <person name="Jorgensen S.L."/>
            <person name="Zaremba-Niedzwiedzka K."/>
            <person name="Martijn J."/>
            <person name="Lind A.E."/>
            <person name="van Eijk R."/>
            <person name="Schleper C."/>
            <person name="Guy L."/>
            <person name="Ettema T.J."/>
        </authorList>
    </citation>
    <scope>NUCLEOTIDE SEQUENCE</scope>
</reference>
<evidence type="ECO:0000256" key="2">
    <source>
        <dbReference type="ARBA" id="ARBA00022638"/>
    </source>
</evidence>
<gene>
    <name evidence="3" type="ORF">LCGC14_1983030</name>
</gene>
<sequence>MANRFSGILEEKKISTGKDTKFFEGWRGKVYQDPGGKNRAIGWGFNIDDPTIRGYYWY</sequence>
<dbReference type="SUPFAM" id="SSF53955">
    <property type="entry name" value="Lysozyme-like"/>
    <property type="match status" value="1"/>
</dbReference>
<dbReference type="EMBL" id="LAZR01022227">
    <property type="protein sequence ID" value="KKL82614.1"/>
    <property type="molecule type" value="Genomic_DNA"/>
</dbReference>
<protein>
    <submittedName>
        <fullName evidence="3">Uncharacterized protein</fullName>
    </submittedName>
</protein>
<dbReference type="GO" id="GO:0031640">
    <property type="term" value="P:killing of cells of another organism"/>
    <property type="evidence" value="ECO:0007669"/>
    <property type="project" value="UniProtKB-KW"/>
</dbReference>
<dbReference type="Gene3D" id="1.10.530.40">
    <property type="match status" value="1"/>
</dbReference>
<dbReference type="GO" id="GO:0042742">
    <property type="term" value="P:defense response to bacterium"/>
    <property type="evidence" value="ECO:0007669"/>
    <property type="project" value="UniProtKB-KW"/>
</dbReference>
<dbReference type="AlphaFoldDB" id="A0A0F9F891"/>